<keyword evidence="2 6" id="KW-0560">Oxidoreductase</keyword>
<dbReference type="EMBL" id="JAANBB010000080">
    <property type="protein sequence ID" value="KAF7551338.1"/>
    <property type="molecule type" value="Genomic_DNA"/>
</dbReference>
<evidence type="ECO:0000256" key="1">
    <source>
        <dbReference type="ARBA" id="ARBA00009986"/>
    </source>
</evidence>
<dbReference type="SUPFAM" id="SSF53720">
    <property type="entry name" value="ALDH-like"/>
    <property type="match status" value="1"/>
</dbReference>
<dbReference type="InterPro" id="IPR016163">
    <property type="entry name" value="Ald_DH_C"/>
</dbReference>
<comment type="caution">
    <text evidence="8">The sequence shown here is derived from an EMBL/GenBank/DDBJ whole genome shotgun (WGS) entry which is preliminary data.</text>
</comment>
<dbReference type="AlphaFoldDB" id="A0A9P5HCL2"/>
<comment type="similarity">
    <text evidence="1 6">Belongs to the aldehyde dehydrogenase family.</text>
</comment>
<evidence type="ECO:0000256" key="6">
    <source>
        <dbReference type="RuleBase" id="RU003345"/>
    </source>
</evidence>
<gene>
    <name evidence="8" type="ORF">G7Z17_g5106</name>
</gene>
<evidence type="ECO:0000313" key="8">
    <source>
        <dbReference type="EMBL" id="KAF7551338.1"/>
    </source>
</evidence>
<dbReference type="OrthoDB" id="310895at2759"/>
<dbReference type="InterPro" id="IPR015590">
    <property type="entry name" value="Aldehyde_DH_dom"/>
</dbReference>
<dbReference type="InterPro" id="IPR029510">
    <property type="entry name" value="Ald_DH_CS_GLU"/>
</dbReference>
<name>A0A9P5HCL2_9HYPO</name>
<dbReference type="GO" id="GO:0004029">
    <property type="term" value="F:aldehyde dehydrogenase (NAD+) activity"/>
    <property type="evidence" value="ECO:0007669"/>
    <property type="project" value="UniProtKB-EC"/>
</dbReference>
<organism evidence="8 9">
    <name type="scientific">Cylindrodendrum hubeiense</name>
    <dbReference type="NCBI Taxonomy" id="595255"/>
    <lineage>
        <taxon>Eukaryota</taxon>
        <taxon>Fungi</taxon>
        <taxon>Dikarya</taxon>
        <taxon>Ascomycota</taxon>
        <taxon>Pezizomycotina</taxon>
        <taxon>Sordariomycetes</taxon>
        <taxon>Hypocreomycetidae</taxon>
        <taxon>Hypocreales</taxon>
        <taxon>Nectriaceae</taxon>
        <taxon>Cylindrodendrum</taxon>
    </lineage>
</organism>
<dbReference type="FunFam" id="3.40.309.10:FF:000049">
    <property type="entry name" value="Aldehyde dehydrogenase"/>
    <property type="match status" value="1"/>
</dbReference>
<dbReference type="InterPro" id="IPR016162">
    <property type="entry name" value="Ald_DH_N"/>
</dbReference>
<protein>
    <recommendedName>
        <fullName evidence="3">aldehyde dehydrogenase (NAD(+))</fullName>
        <ecNumber evidence="3">1.2.1.3</ecNumber>
    </recommendedName>
</protein>
<feature type="active site" evidence="5">
    <location>
        <position position="200"/>
    </location>
</feature>
<dbReference type="EC" id="1.2.1.3" evidence="3"/>
<evidence type="ECO:0000313" key="9">
    <source>
        <dbReference type="Proteomes" id="UP000722485"/>
    </source>
</evidence>
<comment type="catalytic activity">
    <reaction evidence="4">
        <text>an aldehyde + NAD(+) + H2O = a carboxylate + NADH + 2 H(+)</text>
        <dbReference type="Rhea" id="RHEA:16185"/>
        <dbReference type="ChEBI" id="CHEBI:15377"/>
        <dbReference type="ChEBI" id="CHEBI:15378"/>
        <dbReference type="ChEBI" id="CHEBI:17478"/>
        <dbReference type="ChEBI" id="CHEBI:29067"/>
        <dbReference type="ChEBI" id="CHEBI:57540"/>
        <dbReference type="ChEBI" id="CHEBI:57945"/>
        <dbReference type="EC" id="1.2.1.3"/>
    </reaction>
</comment>
<dbReference type="Proteomes" id="UP000722485">
    <property type="component" value="Unassembled WGS sequence"/>
</dbReference>
<evidence type="ECO:0000256" key="5">
    <source>
        <dbReference type="PROSITE-ProRule" id="PRU10007"/>
    </source>
</evidence>
<dbReference type="Gene3D" id="3.40.309.10">
    <property type="entry name" value="Aldehyde Dehydrogenase, Chain A, domain 2"/>
    <property type="match status" value="1"/>
</dbReference>
<dbReference type="InterPro" id="IPR016161">
    <property type="entry name" value="Ald_DH/histidinol_DH"/>
</dbReference>
<evidence type="ECO:0000256" key="3">
    <source>
        <dbReference type="ARBA" id="ARBA00024226"/>
    </source>
</evidence>
<dbReference type="PROSITE" id="PS00687">
    <property type="entry name" value="ALDEHYDE_DEHYDR_GLU"/>
    <property type="match status" value="1"/>
</dbReference>
<sequence length="431" mass="46295">MTSLGASLTAKPATEALKIPHSRDNLPKLLFINNEYVESKHGKTLEVHNPRDDSLVANDVALAGEEDVNIAVAAAATAFKTWRNTPAKTRRDCMLKLADLIEANGNTFAELTRVTLGAPFGSFGSFEINLACEGFRYFAGYADKFPGETFPADDGFLKIVTNEPLGVTCGIVPWNGPLGNIGRKIQEMSAKSNLKRVTLELGGKSPAVVFDDCDFENAVAWCVNAITANTGQVCFAASRVYVQEGIYDKFVAAYKAAMEDKAGGAGDPDADTTTLGPLVDKAQYDRVTGFIERGRSQGNLLTGGGRIGNEGFFIQPTVFEGVDADAEISRNEIFGPVAVLNKFKTEEEIIARANDTEFGLMAGVFTQDINKALRVAADFESGMVGVNCISLCFLTVPFGGTKSSGIGRENGIEAMRAYTERKTIMVNMAKL</sequence>
<evidence type="ECO:0000259" key="7">
    <source>
        <dbReference type="Pfam" id="PF00171"/>
    </source>
</evidence>
<dbReference type="PANTHER" id="PTHR11699">
    <property type="entry name" value="ALDEHYDE DEHYDROGENASE-RELATED"/>
    <property type="match status" value="1"/>
</dbReference>
<evidence type="ECO:0000256" key="4">
    <source>
        <dbReference type="ARBA" id="ARBA00049194"/>
    </source>
</evidence>
<dbReference type="Gene3D" id="3.40.605.10">
    <property type="entry name" value="Aldehyde Dehydrogenase, Chain A, domain 1"/>
    <property type="match status" value="2"/>
</dbReference>
<proteinExistence type="inferred from homology"/>
<keyword evidence="9" id="KW-1185">Reference proteome</keyword>
<reference evidence="8" key="1">
    <citation type="submission" date="2020-03" db="EMBL/GenBank/DDBJ databases">
        <title>Draft Genome Sequence of Cylindrodendrum hubeiense.</title>
        <authorList>
            <person name="Buettner E."/>
            <person name="Kellner H."/>
        </authorList>
    </citation>
    <scope>NUCLEOTIDE SEQUENCE</scope>
    <source>
        <strain evidence="8">IHI 201604</strain>
    </source>
</reference>
<feature type="domain" description="Aldehyde dehydrogenase" evidence="7">
    <location>
        <begin position="181"/>
        <end position="424"/>
    </location>
</feature>
<accession>A0A9P5HCL2</accession>
<dbReference type="Pfam" id="PF00171">
    <property type="entry name" value="Aldedh"/>
    <property type="match status" value="1"/>
</dbReference>
<evidence type="ECO:0000256" key="2">
    <source>
        <dbReference type="ARBA" id="ARBA00023002"/>
    </source>
</evidence>